<dbReference type="AlphaFoldDB" id="A0A8R7R7Z1"/>
<reference evidence="4" key="2">
    <citation type="submission" date="2018-03" db="EMBL/GenBank/DDBJ databases">
        <title>The Triticum urartu genome reveals the dynamic nature of wheat genome evolution.</title>
        <authorList>
            <person name="Ling H."/>
            <person name="Ma B."/>
            <person name="Shi X."/>
            <person name="Liu H."/>
            <person name="Dong L."/>
            <person name="Sun H."/>
            <person name="Cao Y."/>
            <person name="Gao Q."/>
            <person name="Zheng S."/>
            <person name="Li Y."/>
            <person name="Yu Y."/>
            <person name="Du H."/>
            <person name="Qi M."/>
            <person name="Li Y."/>
            <person name="Yu H."/>
            <person name="Cui Y."/>
            <person name="Wang N."/>
            <person name="Chen C."/>
            <person name="Wu H."/>
            <person name="Zhao Y."/>
            <person name="Zhang J."/>
            <person name="Li Y."/>
            <person name="Zhou W."/>
            <person name="Zhang B."/>
            <person name="Hu W."/>
            <person name="Eijk M."/>
            <person name="Tang J."/>
            <person name="Witsenboer H."/>
            <person name="Zhao S."/>
            <person name="Li Z."/>
            <person name="Zhang A."/>
            <person name="Wang D."/>
            <person name="Liang C."/>
        </authorList>
    </citation>
    <scope>NUCLEOTIDE SEQUENCE [LARGE SCALE GENOMIC DNA]</scope>
    <source>
        <strain evidence="4">cv. G1812</strain>
    </source>
</reference>
<evidence type="ECO:0000256" key="2">
    <source>
        <dbReference type="ARBA" id="ARBA00023180"/>
    </source>
</evidence>
<dbReference type="PANTHER" id="PTHR22835:SF561">
    <property type="entry name" value="GDSL ESTERASE_LIPASE"/>
    <property type="match status" value="1"/>
</dbReference>
<evidence type="ECO:0000313" key="4">
    <source>
        <dbReference type="EnsemblPlants" id="TuG1812G0700005380.01.T01"/>
    </source>
</evidence>
<name>A0A8R7R7Z1_TRIUA</name>
<reference evidence="5" key="1">
    <citation type="journal article" date="2013" name="Nature">
        <title>Draft genome of the wheat A-genome progenitor Triticum urartu.</title>
        <authorList>
            <person name="Ling H.Q."/>
            <person name="Zhao S."/>
            <person name="Liu D."/>
            <person name="Wang J."/>
            <person name="Sun H."/>
            <person name="Zhang C."/>
            <person name="Fan H."/>
            <person name="Li D."/>
            <person name="Dong L."/>
            <person name="Tao Y."/>
            <person name="Gao C."/>
            <person name="Wu H."/>
            <person name="Li Y."/>
            <person name="Cui Y."/>
            <person name="Guo X."/>
            <person name="Zheng S."/>
            <person name="Wang B."/>
            <person name="Yu K."/>
            <person name="Liang Q."/>
            <person name="Yang W."/>
            <person name="Lou X."/>
            <person name="Chen J."/>
            <person name="Feng M."/>
            <person name="Jian J."/>
            <person name="Zhang X."/>
            <person name="Luo G."/>
            <person name="Jiang Y."/>
            <person name="Liu J."/>
            <person name="Wang Z."/>
            <person name="Sha Y."/>
            <person name="Zhang B."/>
            <person name="Wu H."/>
            <person name="Tang D."/>
            <person name="Shen Q."/>
            <person name="Xue P."/>
            <person name="Zou S."/>
            <person name="Wang X."/>
            <person name="Liu X."/>
            <person name="Wang F."/>
            <person name="Yang Y."/>
            <person name="An X."/>
            <person name="Dong Z."/>
            <person name="Zhang K."/>
            <person name="Zhang X."/>
            <person name="Luo M.C."/>
            <person name="Dvorak J."/>
            <person name="Tong Y."/>
            <person name="Wang J."/>
            <person name="Yang H."/>
            <person name="Li Z."/>
            <person name="Wang D."/>
            <person name="Zhang A."/>
            <person name="Wang J."/>
        </authorList>
    </citation>
    <scope>NUCLEOTIDE SEQUENCE</scope>
    <source>
        <strain evidence="5">cv. G1812</strain>
    </source>
</reference>
<evidence type="ECO:0008006" key="6">
    <source>
        <dbReference type="Google" id="ProtNLM"/>
    </source>
</evidence>
<dbReference type="Gene3D" id="3.40.50.1110">
    <property type="entry name" value="SGNH hydrolase"/>
    <property type="match status" value="1"/>
</dbReference>
<evidence type="ECO:0000256" key="1">
    <source>
        <dbReference type="ARBA" id="ARBA00008668"/>
    </source>
</evidence>
<dbReference type="PANTHER" id="PTHR22835">
    <property type="entry name" value="ZINC FINGER FYVE DOMAIN CONTAINING PROTEIN"/>
    <property type="match status" value="1"/>
</dbReference>
<feature type="chain" id="PRO_5035867521" description="GDSL esterase/lipase" evidence="3">
    <location>
        <begin position="26"/>
        <end position="198"/>
    </location>
</feature>
<keyword evidence="5" id="KW-1185">Reference proteome</keyword>
<dbReference type="Pfam" id="PF00657">
    <property type="entry name" value="Lipase_GDSL"/>
    <property type="match status" value="1"/>
</dbReference>
<dbReference type="InterPro" id="IPR036514">
    <property type="entry name" value="SGNH_hydro_sf"/>
</dbReference>
<accession>A0A8R7R7Z1</accession>
<dbReference type="GO" id="GO:0016298">
    <property type="term" value="F:lipase activity"/>
    <property type="evidence" value="ECO:0007669"/>
    <property type="project" value="InterPro"/>
</dbReference>
<organism evidence="4 5">
    <name type="scientific">Triticum urartu</name>
    <name type="common">Red wild einkorn</name>
    <name type="synonym">Crithodium urartu</name>
    <dbReference type="NCBI Taxonomy" id="4572"/>
    <lineage>
        <taxon>Eukaryota</taxon>
        <taxon>Viridiplantae</taxon>
        <taxon>Streptophyta</taxon>
        <taxon>Embryophyta</taxon>
        <taxon>Tracheophyta</taxon>
        <taxon>Spermatophyta</taxon>
        <taxon>Magnoliopsida</taxon>
        <taxon>Liliopsida</taxon>
        <taxon>Poales</taxon>
        <taxon>Poaceae</taxon>
        <taxon>BOP clade</taxon>
        <taxon>Pooideae</taxon>
        <taxon>Triticodae</taxon>
        <taxon>Triticeae</taxon>
        <taxon>Triticinae</taxon>
        <taxon>Triticum</taxon>
    </lineage>
</organism>
<keyword evidence="3" id="KW-0732">Signal</keyword>
<proteinExistence type="inferred from homology"/>
<evidence type="ECO:0000256" key="3">
    <source>
        <dbReference type="SAM" id="SignalP"/>
    </source>
</evidence>
<dbReference type="GO" id="GO:0006629">
    <property type="term" value="P:lipid metabolic process"/>
    <property type="evidence" value="ECO:0007669"/>
    <property type="project" value="InterPro"/>
</dbReference>
<dbReference type="PROSITE" id="PS01098">
    <property type="entry name" value="LIPASE_GDSL_SER"/>
    <property type="match status" value="1"/>
</dbReference>
<dbReference type="Proteomes" id="UP000015106">
    <property type="component" value="Chromosome 7"/>
</dbReference>
<reference evidence="4" key="3">
    <citation type="submission" date="2022-06" db="UniProtKB">
        <authorList>
            <consortium name="EnsemblPlants"/>
        </authorList>
    </citation>
    <scope>IDENTIFICATION</scope>
</reference>
<sequence length="198" mass="21752">MGITISMDVLLVFALLLLNADVGSCGCFKRIFAFGDSIIDTGNFRTGSMWMPPYGGTYFHHPTGRCSDGRLIVDFYAQAFGLPLLPPSEPEEKTGQFPAGANFAVWGSFALSPDYYRKRYNLSTDHGCLDSQLGSFKTVLARTAPGKAATKRLLSESLVIFGEIGGNDYNSWFFDPRRSRDTPHQYMPDVIARIGAGV</sequence>
<protein>
    <recommendedName>
        <fullName evidence="6">GDSL esterase/lipase</fullName>
    </recommendedName>
</protein>
<evidence type="ECO:0000313" key="5">
    <source>
        <dbReference type="Proteomes" id="UP000015106"/>
    </source>
</evidence>
<comment type="similarity">
    <text evidence="1">Belongs to the 'GDSL' lipolytic enzyme family.</text>
</comment>
<feature type="signal peptide" evidence="3">
    <location>
        <begin position="1"/>
        <end position="25"/>
    </location>
</feature>
<dbReference type="EnsemblPlants" id="TuG1812G0700005380.01.T01">
    <property type="protein sequence ID" value="TuG1812G0700005380.01.T01"/>
    <property type="gene ID" value="TuG1812G0700005380.01"/>
</dbReference>
<dbReference type="Gramene" id="TuG1812G0700005380.01.T01">
    <property type="protein sequence ID" value="TuG1812G0700005380.01.T01"/>
    <property type="gene ID" value="TuG1812G0700005380.01"/>
</dbReference>
<dbReference type="InterPro" id="IPR008265">
    <property type="entry name" value="Lipase_GDSL_AS"/>
</dbReference>
<dbReference type="InterPro" id="IPR001087">
    <property type="entry name" value="GDSL"/>
</dbReference>
<keyword evidence="2" id="KW-0325">Glycoprotein</keyword>